<protein>
    <submittedName>
        <fullName evidence="1 2">Uncharacterized protein</fullName>
    </submittedName>
</protein>
<accession>A0A2K1J1K6</accession>
<gene>
    <name evidence="1" type="ORF">PHYPA_023310</name>
</gene>
<dbReference type="Proteomes" id="UP000006727">
    <property type="component" value="Chromosome 18"/>
</dbReference>
<dbReference type="AlphaFoldDB" id="A0A2K1J1K6"/>
<organism evidence="1">
    <name type="scientific">Physcomitrium patens</name>
    <name type="common">Spreading-leaved earth moss</name>
    <name type="synonym">Physcomitrella patens</name>
    <dbReference type="NCBI Taxonomy" id="3218"/>
    <lineage>
        <taxon>Eukaryota</taxon>
        <taxon>Viridiplantae</taxon>
        <taxon>Streptophyta</taxon>
        <taxon>Embryophyta</taxon>
        <taxon>Bryophyta</taxon>
        <taxon>Bryophytina</taxon>
        <taxon>Bryopsida</taxon>
        <taxon>Funariidae</taxon>
        <taxon>Funariales</taxon>
        <taxon>Funariaceae</taxon>
        <taxon>Physcomitrium</taxon>
    </lineage>
</organism>
<name>A0A2K1J1K6_PHYPA</name>
<reference evidence="1 3" key="2">
    <citation type="journal article" date="2018" name="Plant J.">
        <title>The Physcomitrella patens chromosome-scale assembly reveals moss genome structure and evolution.</title>
        <authorList>
            <person name="Lang D."/>
            <person name="Ullrich K.K."/>
            <person name="Murat F."/>
            <person name="Fuchs J."/>
            <person name="Jenkins J."/>
            <person name="Haas F.B."/>
            <person name="Piednoel M."/>
            <person name="Gundlach H."/>
            <person name="Van Bel M."/>
            <person name="Meyberg R."/>
            <person name="Vives C."/>
            <person name="Morata J."/>
            <person name="Symeonidi A."/>
            <person name="Hiss M."/>
            <person name="Muchero W."/>
            <person name="Kamisugi Y."/>
            <person name="Saleh O."/>
            <person name="Blanc G."/>
            <person name="Decker E.L."/>
            <person name="van Gessel N."/>
            <person name="Grimwood J."/>
            <person name="Hayes R.D."/>
            <person name="Graham S.W."/>
            <person name="Gunter L.E."/>
            <person name="McDaniel S.F."/>
            <person name="Hoernstein S.N.W."/>
            <person name="Larsson A."/>
            <person name="Li F.W."/>
            <person name="Perroud P.F."/>
            <person name="Phillips J."/>
            <person name="Ranjan P."/>
            <person name="Rokshar D.S."/>
            <person name="Rothfels C.J."/>
            <person name="Schneider L."/>
            <person name="Shu S."/>
            <person name="Stevenson D.W."/>
            <person name="Thummler F."/>
            <person name="Tillich M."/>
            <person name="Villarreal Aguilar J.C."/>
            <person name="Widiez T."/>
            <person name="Wong G.K."/>
            <person name="Wymore A."/>
            <person name="Zhang Y."/>
            <person name="Zimmer A.D."/>
            <person name="Quatrano R.S."/>
            <person name="Mayer K.F.X."/>
            <person name="Goodstein D."/>
            <person name="Casacuberta J.M."/>
            <person name="Vandepoele K."/>
            <person name="Reski R."/>
            <person name="Cuming A.C."/>
            <person name="Tuskan G.A."/>
            <person name="Maumus F."/>
            <person name="Salse J."/>
            <person name="Schmutz J."/>
            <person name="Rensing S.A."/>
        </authorList>
    </citation>
    <scope>NUCLEOTIDE SEQUENCE [LARGE SCALE GENOMIC DNA]</scope>
    <source>
        <strain evidence="2 3">cv. Gransden 2004</strain>
    </source>
</reference>
<evidence type="ECO:0000313" key="3">
    <source>
        <dbReference type="Proteomes" id="UP000006727"/>
    </source>
</evidence>
<reference evidence="1 3" key="1">
    <citation type="journal article" date="2008" name="Science">
        <title>The Physcomitrella genome reveals evolutionary insights into the conquest of land by plants.</title>
        <authorList>
            <person name="Rensing S."/>
            <person name="Lang D."/>
            <person name="Zimmer A."/>
            <person name="Terry A."/>
            <person name="Salamov A."/>
            <person name="Shapiro H."/>
            <person name="Nishiyama T."/>
            <person name="Perroud P.-F."/>
            <person name="Lindquist E."/>
            <person name="Kamisugi Y."/>
            <person name="Tanahashi T."/>
            <person name="Sakakibara K."/>
            <person name="Fujita T."/>
            <person name="Oishi K."/>
            <person name="Shin-I T."/>
            <person name="Kuroki Y."/>
            <person name="Toyoda A."/>
            <person name="Suzuki Y."/>
            <person name="Hashimoto A."/>
            <person name="Yamaguchi K."/>
            <person name="Sugano A."/>
            <person name="Kohara Y."/>
            <person name="Fujiyama A."/>
            <person name="Anterola A."/>
            <person name="Aoki S."/>
            <person name="Ashton N."/>
            <person name="Barbazuk W.B."/>
            <person name="Barker E."/>
            <person name="Bennetzen J."/>
            <person name="Bezanilla M."/>
            <person name="Blankenship R."/>
            <person name="Cho S.H."/>
            <person name="Dutcher S."/>
            <person name="Estelle M."/>
            <person name="Fawcett J.A."/>
            <person name="Gundlach H."/>
            <person name="Hanada K."/>
            <person name="Heyl A."/>
            <person name="Hicks K.A."/>
            <person name="Hugh J."/>
            <person name="Lohr M."/>
            <person name="Mayer K."/>
            <person name="Melkozernov A."/>
            <person name="Murata T."/>
            <person name="Nelson D."/>
            <person name="Pils B."/>
            <person name="Prigge M."/>
            <person name="Reiss B."/>
            <person name="Renner T."/>
            <person name="Rombauts S."/>
            <person name="Rushton P."/>
            <person name="Sanderfoot A."/>
            <person name="Schween G."/>
            <person name="Shiu S.-H."/>
            <person name="Stueber K."/>
            <person name="Theodoulou F.L."/>
            <person name="Tu H."/>
            <person name="Van de Peer Y."/>
            <person name="Verrier P.J."/>
            <person name="Waters E."/>
            <person name="Wood A."/>
            <person name="Yang L."/>
            <person name="Cove D."/>
            <person name="Cuming A."/>
            <person name="Hasebe M."/>
            <person name="Lucas S."/>
            <person name="Mishler D.B."/>
            <person name="Reski R."/>
            <person name="Grigoriev I."/>
            <person name="Quatrano R.S."/>
            <person name="Boore J.L."/>
        </authorList>
    </citation>
    <scope>NUCLEOTIDE SEQUENCE [LARGE SCALE GENOMIC DNA]</scope>
    <source>
        <strain evidence="2 3">cv. Gransden 2004</strain>
    </source>
</reference>
<evidence type="ECO:0000313" key="1">
    <source>
        <dbReference type="EMBL" id="PNR35410.1"/>
    </source>
</evidence>
<evidence type="ECO:0000313" key="2">
    <source>
        <dbReference type="EnsemblPlants" id="PAC:32983210.CDS.1"/>
    </source>
</evidence>
<proteinExistence type="predicted"/>
<dbReference type="EnsemblPlants" id="Pp3c18_18991V3.1">
    <property type="protein sequence ID" value="PAC:32983210.CDS.1"/>
    <property type="gene ID" value="Pp3c18_18991"/>
</dbReference>
<keyword evidence="3" id="KW-1185">Reference proteome</keyword>
<reference evidence="2" key="3">
    <citation type="submission" date="2020-12" db="UniProtKB">
        <authorList>
            <consortium name="EnsemblPlants"/>
        </authorList>
    </citation>
    <scope>IDENTIFICATION</scope>
</reference>
<dbReference type="EMBL" id="ABEU02000018">
    <property type="protein sequence ID" value="PNR35410.1"/>
    <property type="molecule type" value="Genomic_DNA"/>
</dbReference>
<dbReference type="Gramene" id="Pp3c18_18991V3.1">
    <property type="protein sequence ID" value="PAC:32983210.CDS.1"/>
    <property type="gene ID" value="Pp3c18_18991"/>
</dbReference>
<sequence>MRQAQSRKRSGNSSPFQHSIRLLLPSFVLERSGEPRISTRSWMWKRRKGLDGWIRNRMEQMESGRSA</sequence>
<dbReference type="InParanoid" id="A0A2K1J1K6"/>